<dbReference type="InterPro" id="IPR033913">
    <property type="entry name" value="MTH1175_dom"/>
</dbReference>
<evidence type="ECO:0000313" key="2">
    <source>
        <dbReference type="EMBL" id="MBC2575962.1"/>
    </source>
</evidence>
<dbReference type="Gene3D" id="3.30.420.130">
    <property type="entry name" value="Dinitrogenase iron-molybdenum cofactor biosynthesis domain"/>
    <property type="match status" value="1"/>
</dbReference>
<sequence length="118" mass="12467">MKIGVTTENGIICGHFGHAKNFTVFTVENDQITDVYELGTQGNHCSTMPDFIKENGISVVITSGMGQGAIDGLSEMGIRAYSGVNGDPKKAVEKCIKGELENEGANCSGHGEHGSCHH</sequence>
<dbReference type="SUPFAM" id="SSF53146">
    <property type="entry name" value="Nitrogenase accessory factor-like"/>
    <property type="match status" value="1"/>
</dbReference>
<name>A0ABR6TKM4_9FIRM</name>
<dbReference type="RefSeq" id="WP_185623976.1">
    <property type="nucleotide sequence ID" value="NZ_JABGBW010000002.1"/>
</dbReference>
<dbReference type="CDD" id="cd00851">
    <property type="entry name" value="MTH1175"/>
    <property type="match status" value="1"/>
</dbReference>
<dbReference type="InterPro" id="IPR036105">
    <property type="entry name" value="DiNase_FeMo-co_biosyn_sf"/>
</dbReference>
<comment type="caution">
    <text evidence="2">The sequence shown here is derived from an EMBL/GenBank/DDBJ whole genome shotgun (WGS) entry which is preliminary data.</text>
</comment>
<accession>A0ABR6TKM4</accession>
<dbReference type="Pfam" id="PF02579">
    <property type="entry name" value="Nitro_FeMo-Co"/>
    <property type="match status" value="1"/>
</dbReference>
<proteinExistence type="predicted"/>
<gene>
    <name evidence="2" type="ORF">HLB29_04615</name>
</gene>
<dbReference type="PANTHER" id="PTHR42983">
    <property type="entry name" value="DINITROGENASE IRON-MOLYBDENUM COFACTOR PROTEIN-RELATED"/>
    <property type="match status" value="1"/>
</dbReference>
<dbReference type="EMBL" id="JABGBW010000002">
    <property type="protein sequence ID" value="MBC2575962.1"/>
    <property type="molecule type" value="Genomic_DNA"/>
</dbReference>
<dbReference type="PANTHER" id="PTHR42983:SF1">
    <property type="entry name" value="IRON-MOLYBDENUM PROTEIN"/>
    <property type="match status" value="1"/>
</dbReference>
<organism evidence="2 3">
    <name type="scientific">Peptostreptococcus canis</name>
    <dbReference type="NCBI Taxonomy" id="1159213"/>
    <lineage>
        <taxon>Bacteria</taxon>
        <taxon>Bacillati</taxon>
        <taxon>Bacillota</taxon>
        <taxon>Clostridia</taxon>
        <taxon>Peptostreptococcales</taxon>
        <taxon>Peptostreptococcaceae</taxon>
        <taxon>Peptostreptococcus</taxon>
    </lineage>
</organism>
<keyword evidence="3" id="KW-1185">Reference proteome</keyword>
<dbReference type="Proteomes" id="UP000713904">
    <property type="component" value="Unassembled WGS sequence"/>
</dbReference>
<evidence type="ECO:0000259" key="1">
    <source>
        <dbReference type="Pfam" id="PF02579"/>
    </source>
</evidence>
<protein>
    <submittedName>
        <fullName evidence="2">Dinitrogenase iron-molybdenum cofactor biosynthesis protein</fullName>
    </submittedName>
</protein>
<dbReference type="InterPro" id="IPR003731">
    <property type="entry name" value="Di-Nase_FeMo-co_biosynth"/>
</dbReference>
<evidence type="ECO:0000313" key="3">
    <source>
        <dbReference type="Proteomes" id="UP000713904"/>
    </source>
</evidence>
<reference evidence="2 3" key="1">
    <citation type="submission" date="2020-05" db="EMBL/GenBank/DDBJ databases">
        <title>Draft genome of xy-202 and genomic insight in genome of the genus Peptostreptococcus.</title>
        <authorList>
            <person name="Zhang Z."/>
        </authorList>
    </citation>
    <scope>NUCLEOTIDE SEQUENCE [LARGE SCALE GENOMIC DNA]</scope>
    <source>
        <strain evidence="2 3">DSM 27025</strain>
    </source>
</reference>
<feature type="domain" description="Dinitrogenase iron-molybdenum cofactor biosynthesis" evidence="1">
    <location>
        <begin position="10"/>
        <end position="96"/>
    </location>
</feature>